<feature type="region of interest" description="Disordered" evidence="1">
    <location>
        <begin position="1"/>
        <end position="21"/>
    </location>
</feature>
<evidence type="ECO:0000256" key="1">
    <source>
        <dbReference type="SAM" id="MobiDB-lite"/>
    </source>
</evidence>
<accession>A0A4D7B6B1</accession>
<name>A0A4D7B6B1_9HYPH</name>
<feature type="compositionally biased region" description="Polar residues" evidence="1">
    <location>
        <begin position="74"/>
        <end position="87"/>
    </location>
</feature>
<dbReference type="KEGG" id="pstg:E8M01_32515"/>
<dbReference type="SUPFAM" id="SSF52151">
    <property type="entry name" value="FabD/lysophospholipase-like"/>
    <property type="match status" value="1"/>
</dbReference>
<keyword evidence="3" id="KW-1185">Reference proteome</keyword>
<dbReference type="Proteomes" id="UP000298781">
    <property type="component" value="Chromosome"/>
</dbReference>
<dbReference type="InterPro" id="IPR016035">
    <property type="entry name" value="Acyl_Trfase/lysoPLipase"/>
</dbReference>
<gene>
    <name evidence="2" type="ORF">E8M01_32515</name>
</gene>
<evidence type="ECO:0000313" key="2">
    <source>
        <dbReference type="EMBL" id="QCI68541.1"/>
    </source>
</evidence>
<dbReference type="AlphaFoldDB" id="A0A4D7B6B1"/>
<dbReference type="RefSeq" id="WP_136963960.1">
    <property type="nucleotide sequence ID" value="NZ_CP039690.1"/>
</dbReference>
<proteinExistence type="predicted"/>
<reference evidence="2 3" key="1">
    <citation type="submission" date="2019-04" db="EMBL/GenBank/DDBJ databases">
        <title>Phreatobacter aquaticus sp. nov.</title>
        <authorList>
            <person name="Choi A."/>
        </authorList>
    </citation>
    <scope>NUCLEOTIDE SEQUENCE [LARGE SCALE GENOMIC DNA]</scope>
    <source>
        <strain evidence="2 3">KCTC 52518</strain>
    </source>
</reference>
<feature type="compositionally biased region" description="Basic and acidic residues" evidence="1">
    <location>
        <begin position="1"/>
        <end position="10"/>
    </location>
</feature>
<feature type="region of interest" description="Disordered" evidence="1">
    <location>
        <begin position="51"/>
        <end position="87"/>
    </location>
</feature>
<sequence>MSNAETHNRDGSALARSGGGGLRATLDRCGALIRLDGLDLPGGFKRISSLSGGAITAITTDQAPPPARPRPRRSLSQSIDTDSEGQS</sequence>
<protein>
    <submittedName>
        <fullName evidence="2">Uncharacterized protein</fullName>
    </submittedName>
</protein>
<evidence type="ECO:0000313" key="3">
    <source>
        <dbReference type="Proteomes" id="UP000298781"/>
    </source>
</evidence>
<dbReference type="EMBL" id="CP039690">
    <property type="protein sequence ID" value="QCI68541.1"/>
    <property type="molecule type" value="Genomic_DNA"/>
</dbReference>
<organism evidence="2 3">
    <name type="scientific">Phreatobacter stygius</name>
    <dbReference type="NCBI Taxonomy" id="1940610"/>
    <lineage>
        <taxon>Bacteria</taxon>
        <taxon>Pseudomonadati</taxon>
        <taxon>Pseudomonadota</taxon>
        <taxon>Alphaproteobacteria</taxon>
        <taxon>Hyphomicrobiales</taxon>
        <taxon>Phreatobacteraceae</taxon>
        <taxon>Phreatobacter</taxon>
    </lineage>
</organism>